<accession>A0A7S3AYY2</accession>
<name>A0A7S3AYY2_9EUKA</name>
<protein>
    <submittedName>
        <fullName evidence="2">Uncharacterized protein</fullName>
    </submittedName>
</protein>
<gene>
    <name evidence="2" type="ORF">HERI1096_LOCUS20472</name>
</gene>
<dbReference type="EMBL" id="HBHX01036839">
    <property type="protein sequence ID" value="CAE0119771.1"/>
    <property type="molecule type" value="Transcribed_RNA"/>
</dbReference>
<feature type="region of interest" description="Disordered" evidence="1">
    <location>
        <begin position="1"/>
        <end position="75"/>
    </location>
</feature>
<feature type="compositionally biased region" description="Basic and acidic residues" evidence="1">
    <location>
        <begin position="94"/>
        <end position="112"/>
    </location>
</feature>
<evidence type="ECO:0000313" key="2">
    <source>
        <dbReference type="EMBL" id="CAE0119771.1"/>
    </source>
</evidence>
<feature type="compositionally biased region" description="Low complexity" evidence="1">
    <location>
        <begin position="113"/>
        <end position="128"/>
    </location>
</feature>
<feature type="region of interest" description="Disordered" evidence="1">
    <location>
        <begin position="92"/>
        <end position="145"/>
    </location>
</feature>
<evidence type="ECO:0000256" key="1">
    <source>
        <dbReference type="SAM" id="MobiDB-lite"/>
    </source>
</evidence>
<sequence>MPDEKSFSRWSSFSEGPKSMPEMKRQASNRSRSGDGSAPPGVLGPPRVMRMGSFKASADQRNGAERISQLNAQTAGGKTTFSKAFAFGVNDNSSHARDNSSHVREETVEAKSRLGSMGGAASRARALSENQSPREAAPGRKPDSFLATVLSKAKHWGKAR</sequence>
<dbReference type="AlphaFoldDB" id="A0A7S3AYY2"/>
<proteinExistence type="predicted"/>
<reference evidence="2" key="1">
    <citation type="submission" date="2021-01" db="EMBL/GenBank/DDBJ databases">
        <authorList>
            <person name="Corre E."/>
            <person name="Pelletier E."/>
            <person name="Niang G."/>
            <person name="Scheremetjew M."/>
            <person name="Finn R."/>
            <person name="Kale V."/>
            <person name="Holt S."/>
            <person name="Cochrane G."/>
            <person name="Meng A."/>
            <person name="Brown T."/>
            <person name="Cohen L."/>
        </authorList>
    </citation>
    <scope>NUCLEOTIDE SEQUENCE</scope>
    <source>
        <strain evidence="2">CCMP281</strain>
    </source>
</reference>
<organism evidence="2">
    <name type="scientific">Haptolina ericina</name>
    <dbReference type="NCBI Taxonomy" id="156174"/>
    <lineage>
        <taxon>Eukaryota</taxon>
        <taxon>Haptista</taxon>
        <taxon>Haptophyta</taxon>
        <taxon>Prymnesiophyceae</taxon>
        <taxon>Prymnesiales</taxon>
        <taxon>Prymnesiaceae</taxon>
        <taxon>Haptolina</taxon>
    </lineage>
</organism>